<proteinExistence type="predicted"/>
<comment type="caution">
    <text evidence="2">The sequence shown here is derived from an EMBL/GenBank/DDBJ whole genome shotgun (WGS) entry which is preliminary data.</text>
</comment>
<protein>
    <recommendedName>
        <fullName evidence="1">Transposase IS66 central domain-containing protein</fullName>
    </recommendedName>
</protein>
<reference evidence="2 3" key="1">
    <citation type="journal article" date="2015" name="Genome Announc.">
        <title>Expanding the biotechnology potential of lactobacilli through comparative genomics of 213 strains and associated genera.</title>
        <authorList>
            <person name="Sun Z."/>
            <person name="Harris H.M."/>
            <person name="McCann A."/>
            <person name="Guo C."/>
            <person name="Argimon S."/>
            <person name="Zhang W."/>
            <person name="Yang X."/>
            <person name="Jeffery I.B."/>
            <person name="Cooney J.C."/>
            <person name="Kagawa T.F."/>
            <person name="Liu W."/>
            <person name="Song Y."/>
            <person name="Salvetti E."/>
            <person name="Wrobel A."/>
            <person name="Rasinkangas P."/>
            <person name="Parkhill J."/>
            <person name="Rea M.C."/>
            <person name="O'Sullivan O."/>
            <person name="Ritari J."/>
            <person name="Douillard F.P."/>
            <person name="Paul Ross R."/>
            <person name="Yang R."/>
            <person name="Briner A.E."/>
            <person name="Felis G.E."/>
            <person name="de Vos W.M."/>
            <person name="Barrangou R."/>
            <person name="Klaenhammer T.R."/>
            <person name="Caufield P.W."/>
            <person name="Cui Y."/>
            <person name="Zhang H."/>
            <person name="O'Toole P.W."/>
        </authorList>
    </citation>
    <scope>NUCLEOTIDE SEQUENCE [LARGE SCALE GENOMIC DNA]</scope>
    <source>
        <strain evidence="2 3">DSM 15836</strain>
    </source>
</reference>
<evidence type="ECO:0000259" key="1">
    <source>
        <dbReference type="Pfam" id="PF03050"/>
    </source>
</evidence>
<dbReference type="RefSeq" id="WP_056971958.1">
    <property type="nucleotide sequence ID" value="NZ_AZFI01000073.1"/>
</dbReference>
<dbReference type="Pfam" id="PF03050">
    <property type="entry name" value="DDE_Tnp_IS66"/>
    <property type="match status" value="1"/>
</dbReference>
<dbReference type="InterPro" id="IPR004291">
    <property type="entry name" value="Transposase_IS66_central"/>
</dbReference>
<sequence>MAELLALPQSMLGKAIKYADGQKTAIDKLIQYGALDFSDNTCEQAIKSLIIDRKNFLFSTSIANAIWLTLLESAKANCLENPLQYLFEILTALFQPVPLSESELSRYLPWSQTKKAKNVAA</sequence>
<organism evidence="2 3">
    <name type="scientific">Ligilactobacillus acidipiscis DSM 15836</name>
    <dbReference type="NCBI Taxonomy" id="1423716"/>
    <lineage>
        <taxon>Bacteria</taxon>
        <taxon>Bacillati</taxon>
        <taxon>Bacillota</taxon>
        <taxon>Bacilli</taxon>
        <taxon>Lactobacillales</taxon>
        <taxon>Lactobacillaceae</taxon>
        <taxon>Ligilactobacillus</taxon>
    </lineage>
</organism>
<keyword evidence="3" id="KW-1185">Reference proteome</keyword>
<evidence type="ECO:0000313" key="2">
    <source>
        <dbReference type="EMBL" id="KRM27196.1"/>
    </source>
</evidence>
<feature type="domain" description="Transposase IS66 central" evidence="1">
    <location>
        <begin position="7"/>
        <end position="64"/>
    </location>
</feature>
<dbReference type="EMBL" id="AZFI01000073">
    <property type="protein sequence ID" value="KRM27196.1"/>
    <property type="molecule type" value="Genomic_DNA"/>
</dbReference>
<evidence type="ECO:0000313" key="3">
    <source>
        <dbReference type="Proteomes" id="UP000051217"/>
    </source>
</evidence>
<gene>
    <name evidence="2" type="ORF">FC65_GL002009</name>
</gene>
<accession>A0ABR5PK00</accession>
<dbReference type="Proteomes" id="UP000051217">
    <property type="component" value="Unassembled WGS sequence"/>
</dbReference>
<name>A0ABR5PK00_9LACO</name>